<feature type="transmembrane region" description="Helical" evidence="4">
    <location>
        <begin position="12"/>
        <end position="29"/>
    </location>
</feature>
<feature type="transmembrane region" description="Helical" evidence="4">
    <location>
        <begin position="247"/>
        <end position="267"/>
    </location>
</feature>
<organism evidence="5 6">
    <name type="scientific">Bdellovibrio bacteriovorus</name>
    <dbReference type="NCBI Taxonomy" id="959"/>
    <lineage>
        <taxon>Bacteria</taxon>
        <taxon>Pseudomonadati</taxon>
        <taxon>Bdellovibrionota</taxon>
        <taxon>Bdellovibrionia</taxon>
        <taxon>Bdellovibrionales</taxon>
        <taxon>Pseudobdellovibrionaceae</taxon>
        <taxon>Bdellovibrio</taxon>
    </lineage>
</organism>
<dbReference type="InterPro" id="IPR036259">
    <property type="entry name" value="MFS_trans_sf"/>
</dbReference>
<gene>
    <name evidence="5" type="ORF">AZI86_13110</name>
</gene>
<dbReference type="PANTHER" id="PTHR23546:SF1">
    <property type="entry name" value="MEMBRANE PROTEIN"/>
    <property type="match status" value="1"/>
</dbReference>
<feature type="transmembrane region" description="Helical" evidence="4">
    <location>
        <begin position="35"/>
        <end position="58"/>
    </location>
</feature>
<sequence>MKTLRAIGHLNTATFSALQMMLFTLIPFISEKTQLSMTSIVASFSVGSFLFLWSSPFWSSRSDSWGRMKVLCLGMAGLTVSTALLVLLLMVPELSDQSSLILWASRILYGLTAAGIVPVAQALQIDLNPKKSPMKAMLSNSMSLNIGRALGPLYLLIGGGQNMLPVLQGAVVWSMVLFLANVTLIGKSLQQTQKAETVSLASWFGTFSKMRAVFSLALLFTIFIGILNFSLAAILKKSFALTGADSSVLMAQVLLVSAILAVLTQGLGKVFFKNPWQGSFILGSLGLLGGSLLLGEMSSQGELWGAIAMLSLGIALIPPSYLSLMASGHKDTNLGRRTGLVGAANTLGYSLGGAFAAITFQINRFEVEHLLVAFVVVIGFNIAILYRGRGDQNEVLYAQV</sequence>
<evidence type="ECO:0000256" key="4">
    <source>
        <dbReference type="SAM" id="Phobius"/>
    </source>
</evidence>
<dbReference type="Proteomes" id="UP000075320">
    <property type="component" value="Unassembled WGS sequence"/>
</dbReference>
<dbReference type="OrthoDB" id="5290074at2"/>
<comment type="caution">
    <text evidence="5">The sequence shown here is derived from an EMBL/GenBank/DDBJ whole genome shotgun (WGS) entry which is preliminary data.</text>
</comment>
<evidence type="ECO:0000313" key="6">
    <source>
        <dbReference type="Proteomes" id="UP000075320"/>
    </source>
</evidence>
<feature type="transmembrane region" description="Helical" evidence="4">
    <location>
        <begin position="163"/>
        <end position="184"/>
    </location>
</feature>
<proteinExistence type="predicted"/>
<keyword evidence="1 4" id="KW-0812">Transmembrane</keyword>
<accession>A0A150WJ16</accession>
<dbReference type="AlphaFoldDB" id="A0A150WJ16"/>
<keyword evidence="6" id="KW-1185">Reference proteome</keyword>
<evidence type="ECO:0000313" key="5">
    <source>
        <dbReference type="EMBL" id="KYG63758.1"/>
    </source>
</evidence>
<feature type="transmembrane region" description="Helical" evidence="4">
    <location>
        <begin position="212"/>
        <end position="235"/>
    </location>
</feature>
<feature type="transmembrane region" description="Helical" evidence="4">
    <location>
        <begin position="303"/>
        <end position="326"/>
    </location>
</feature>
<dbReference type="InterPro" id="IPR011701">
    <property type="entry name" value="MFS"/>
</dbReference>
<dbReference type="SUPFAM" id="SSF103473">
    <property type="entry name" value="MFS general substrate transporter"/>
    <property type="match status" value="1"/>
</dbReference>
<evidence type="ECO:0000256" key="1">
    <source>
        <dbReference type="ARBA" id="ARBA00022692"/>
    </source>
</evidence>
<keyword evidence="3 4" id="KW-0472">Membrane</keyword>
<feature type="transmembrane region" description="Helical" evidence="4">
    <location>
        <begin position="103"/>
        <end position="125"/>
    </location>
</feature>
<dbReference type="Gene3D" id="1.20.1250.20">
    <property type="entry name" value="MFS general substrate transporter like domains"/>
    <property type="match status" value="1"/>
</dbReference>
<protein>
    <submittedName>
        <fullName evidence="5">Multidrug resistance protein</fullName>
    </submittedName>
</protein>
<dbReference type="EMBL" id="LUKE01000003">
    <property type="protein sequence ID" value="KYG63758.1"/>
    <property type="molecule type" value="Genomic_DNA"/>
</dbReference>
<dbReference type="GO" id="GO:0022857">
    <property type="term" value="F:transmembrane transporter activity"/>
    <property type="evidence" value="ECO:0007669"/>
    <property type="project" value="InterPro"/>
</dbReference>
<keyword evidence="2 4" id="KW-1133">Transmembrane helix</keyword>
<reference evidence="5 6" key="1">
    <citation type="submission" date="2016-03" db="EMBL/GenBank/DDBJ databases">
        <authorList>
            <person name="Ploux O."/>
        </authorList>
    </citation>
    <scope>NUCLEOTIDE SEQUENCE [LARGE SCALE GENOMIC DNA]</scope>
    <source>
        <strain evidence="5 6">R0</strain>
    </source>
</reference>
<feature type="transmembrane region" description="Helical" evidence="4">
    <location>
        <begin position="279"/>
        <end position="297"/>
    </location>
</feature>
<dbReference type="RefSeq" id="WP_061835652.1">
    <property type="nucleotide sequence ID" value="NZ_LUKE01000003.1"/>
</dbReference>
<dbReference type="PANTHER" id="PTHR23546">
    <property type="entry name" value="TRANSPORT PROTEIN"/>
    <property type="match status" value="1"/>
</dbReference>
<feature type="transmembrane region" description="Helical" evidence="4">
    <location>
        <begin position="369"/>
        <end position="386"/>
    </location>
</feature>
<feature type="transmembrane region" description="Helical" evidence="4">
    <location>
        <begin position="338"/>
        <end position="363"/>
    </location>
</feature>
<dbReference type="Pfam" id="PF07690">
    <property type="entry name" value="MFS_1"/>
    <property type="match status" value="1"/>
</dbReference>
<evidence type="ECO:0000256" key="2">
    <source>
        <dbReference type="ARBA" id="ARBA00022989"/>
    </source>
</evidence>
<feature type="transmembrane region" description="Helical" evidence="4">
    <location>
        <begin position="137"/>
        <end position="157"/>
    </location>
</feature>
<name>A0A150WJ16_BDEBC</name>
<evidence type="ECO:0000256" key="3">
    <source>
        <dbReference type="ARBA" id="ARBA00023136"/>
    </source>
</evidence>
<feature type="transmembrane region" description="Helical" evidence="4">
    <location>
        <begin position="70"/>
        <end position="91"/>
    </location>
</feature>